<accession>A0ABR4Y264</accession>
<reference evidence="4 5" key="1">
    <citation type="submission" date="2014-02" db="EMBL/GenBank/DDBJ databases">
        <title>Draft genome sequence of Lysinibacillus boronitolerans NBRC 103108.</title>
        <authorList>
            <person name="Zhang F."/>
            <person name="Wang G."/>
            <person name="Zhang L."/>
        </authorList>
    </citation>
    <scope>NUCLEOTIDE SEQUENCE [LARGE SCALE GENOMIC DNA]</scope>
    <source>
        <strain evidence="4 5">NBRC 103108</strain>
    </source>
</reference>
<dbReference type="InterPro" id="IPR011047">
    <property type="entry name" value="Quinoprotein_ADH-like_sf"/>
</dbReference>
<evidence type="ECO:0000313" key="4">
    <source>
        <dbReference type="EMBL" id="KGR87276.1"/>
    </source>
</evidence>
<name>A0ABR4Y264_9BACI</name>
<dbReference type="EMBL" id="JPVR01000067">
    <property type="protein sequence ID" value="KGR87276.1"/>
    <property type="molecule type" value="Genomic_DNA"/>
</dbReference>
<keyword evidence="1 2" id="KW-0732">Signal</keyword>
<dbReference type="Pfam" id="PF13205">
    <property type="entry name" value="Big_5"/>
    <property type="match status" value="1"/>
</dbReference>
<protein>
    <recommendedName>
        <fullName evidence="3">SbsA Ig-like domain-containing protein</fullName>
    </recommendedName>
</protein>
<evidence type="ECO:0000256" key="2">
    <source>
        <dbReference type="SAM" id="SignalP"/>
    </source>
</evidence>
<gene>
    <name evidence="4" type="ORF">CD31_06985</name>
</gene>
<feature type="domain" description="SbsA Ig-like" evidence="3">
    <location>
        <begin position="400"/>
        <end position="491"/>
    </location>
</feature>
<comment type="caution">
    <text evidence="4">The sequence shown here is derived from an EMBL/GenBank/DDBJ whole genome shotgun (WGS) entry which is preliminary data.</text>
</comment>
<dbReference type="Proteomes" id="UP000030487">
    <property type="component" value="Unassembled WGS sequence"/>
</dbReference>
<sequence length="492" mass="56668">MKRMFTFIVILILLNTLNLSVANAAEEEKAIKIEKEIHINGKAIQKVFADKNTNQIYYIEKNFNNWEEIVALNMEGKELWRYKPTRYLDYDLELLGNGNIAIRAHYASKIYTDGFNIGGSKVAMLTSNGEVQWEVDSDKVIKKIRIDENENILAYNSNDVYIVNKNNKLLDTIYSGINKGTTNYKRIQDANFYNGFVRIMVDGSDGYELVDVDLNGETIKTSNIANFHLIDNAIISPFGEIILNVRFQGAVVIDEHANILAETRSLGSLDNYIFDNNGIMMHFKNTNNKFDDFIYYDMINKSISKFSYSKLDSNSKLLELNNGIVIDQNKNVFLTIKNKLLILNSSGDKLATYENKTTSNIYVGSKLDENRLILYTDTSLYIVNMSLKESTNEWLIWAEKEKVDINKNWTISFTQPVNPKNIKDYIYVAFDEKGNNIINVKKEISPDGKSIIISPYGSWLSNTEYFLFISEDIESIYNQRLNQNIRMKFDTY</sequence>
<dbReference type="SUPFAM" id="SSF50998">
    <property type="entry name" value="Quinoprotein alcohol dehydrogenase-like"/>
    <property type="match status" value="1"/>
</dbReference>
<evidence type="ECO:0000259" key="3">
    <source>
        <dbReference type="Pfam" id="PF13205"/>
    </source>
</evidence>
<feature type="chain" id="PRO_5045949854" description="SbsA Ig-like domain-containing protein" evidence="2">
    <location>
        <begin position="25"/>
        <end position="492"/>
    </location>
</feature>
<evidence type="ECO:0000313" key="5">
    <source>
        <dbReference type="Proteomes" id="UP000030487"/>
    </source>
</evidence>
<keyword evidence="5" id="KW-1185">Reference proteome</keyword>
<feature type="signal peptide" evidence="2">
    <location>
        <begin position="1"/>
        <end position="24"/>
    </location>
</feature>
<organism evidence="4 5">
    <name type="scientific">Lysinibacillus boronitolerans JCM 21713 = 10a = NBRC 103108</name>
    <dbReference type="NCBI Taxonomy" id="1294264"/>
    <lineage>
        <taxon>Bacteria</taxon>
        <taxon>Bacillati</taxon>
        <taxon>Bacillota</taxon>
        <taxon>Bacilli</taxon>
        <taxon>Bacillales</taxon>
        <taxon>Bacillaceae</taxon>
        <taxon>Lysinibacillus</taxon>
    </lineage>
</organism>
<proteinExistence type="predicted"/>
<dbReference type="InterPro" id="IPR032812">
    <property type="entry name" value="SbsA_Ig"/>
</dbReference>
<evidence type="ECO:0000256" key="1">
    <source>
        <dbReference type="ARBA" id="ARBA00022729"/>
    </source>
</evidence>